<dbReference type="GO" id="GO:0055085">
    <property type="term" value="P:transmembrane transport"/>
    <property type="evidence" value="ECO:0007669"/>
    <property type="project" value="InterPro"/>
</dbReference>
<keyword evidence="3" id="KW-1003">Cell membrane</keyword>
<feature type="transmembrane region" description="Helical" evidence="7">
    <location>
        <begin position="56"/>
        <end position="76"/>
    </location>
</feature>
<dbReference type="Pfam" id="PF00528">
    <property type="entry name" value="BPD_transp_1"/>
    <property type="match status" value="1"/>
</dbReference>
<evidence type="ECO:0000256" key="7">
    <source>
        <dbReference type="SAM" id="Phobius"/>
    </source>
</evidence>
<feature type="transmembrane region" description="Helical" evidence="7">
    <location>
        <begin position="17"/>
        <end position="36"/>
    </location>
</feature>
<dbReference type="Gene3D" id="1.10.3720.10">
    <property type="entry name" value="MetI-like"/>
    <property type="match status" value="1"/>
</dbReference>
<dbReference type="PANTHER" id="PTHR43386">
    <property type="entry name" value="OLIGOPEPTIDE TRANSPORT SYSTEM PERMEASE PROTEIN APPC"/>
    <property type="match status" value="1"/>
</dbReference>
<reference evidence="9" key="1">
    <citation type="submission" date="2018-05" db="EMBL/GenBank/DDBJ databases">
        <authorList>
            <person name="Lanie J.A."/>
            <person name="Ng W.-L."/>
            <person name="Kazmierczak K.M."/>
            <person name="Andrzejewski T.M."/>
            <person name="Davidsen T.M."/>
            <person name="Wayne K.J."/>
            <person name="Tettelin H."/>
            <person name="Glass J.I."/>
            <person name="Rusch D."/>
            <person name="Podicherti R."/>
            <person name="Tsui H.-C.T."/>
            <person name="Winkler M.E."/>
        </authorList>
    </citation>
    <scope>NUCLEOTIDE SEQUENCE</scope>
</reference>
<keyword evidence="6 7" id="KW-0472">Membrane</keyword>
<evidence type="ECO:0000256" key="1">
    <source>
        <dbReference type="ARBA" id="ARBA00004651"/>
    </source>
</evidence>
<evidence type="ECO:0000256" key="2">
    <source>
        <dbReference type="ARBA" id="ARBA00022448"/>
    </source>
</evidence>
<comment type="subcellular location">
    <subcellularLocation>
        <location evidence="1">Cell membrane</location>
        <topology evidence="1">Multi-pass membrane protein</topology>
    </subcellularLocation>
</comment>
<dbReference type="InterPro" id="IPR050366">
    <property type="entry name" value="BP-dependent_transpt_permease"/>
</dbReference>
<keyword evidence="4 7" id="KW-0812">Transmembrane</keyword>
<feature type="transmembrane region" description="Helical" evidence="7">
    <location>
        <begin position="170"/>
        <end position="195"/>
    </location>
</feature>
<protein>
    <recommendedName>
        <fullName evidence="8">ABC transmembrane type-1 domain-containing protein</fullName>
    </recommendedName>
</protein>
<gene>
    <name evidence="9" type="ORF">METZ01_LOCUS67654</name>
</gene>
<dbReference type="InterPro" id="IPR025966">
    <property type="entry name" value="OppC_N"/>
</dbReference>
<evidence type="ECO:0000256" key="4">
    <source>
        <dbReference type="ARBA" id="ARBA00022692"/>
    </source>
</evidence>
<dbReference type="InterPro" id="IPR035906">
    <property type="entry name" value="MetI-like_sf"/>
</dbReference>
<evidence type="ECO:0000256" key="5">
    <source>
        <dbReference type="ARBA" id="ARBA00022989"/>
    </source>
</evidence>
<dbReference type="PANTHER" id="PTHR43386:SF1">
    <property type="entry name" value="D,D-DIPEPTIDE TRANSPORT SYSTEM PERMEASE PROTEIN DDPC-RELATED"/>
    <property type="match status" value="1"/>
</dbReference>
<dbReference type="EMBL" id="UINC01004503">
    <property type="protein sequence ID" value="SVA14800.1"/>
    <property type="molecule type" value="Genomic_DNA"/>
</dbReference>
<sequence length="325" mass="35695">MVYLNQTVYSKKRTYHFLPKILFGYPSCVTTALVYFSSTQKKMNETWKRFKRDKAALFGGTVIVIVVTAALLAPWVTPYDPHEQFFDGLTLEGAPLPPNKRFPLGTDLLGRDLYTRLVYGARTSLIIGIAANAAAVLVGTLLGIIAGYLGGWVGNAIMRFTDLMMAFPALLLAIALASILTPSLWIVAMVIALVNWVQTARVIYTQTLSIAEQEFIQAARALGATPIRILWVHILPHLIPHIMVWATLGISVTVLFEATLSFLGIGVQPPTPSWGGIIFESQSYFLTAPWLVIFPGISILLFALGFNLVGDGLRDAMDPTQRGRN</sequence>
<evidence type="ECO:0000256" key="6">
    <source>
        <dbReference type="ARBA" id="ARBA00023136"/>
    </source>
</evidence>
<keyword evidence="2" id="KW-0813">Transport</keyword>
<proteinExistence type="predicted"/>
<feature type="transmembrane region" description="Helical" evidence="7">
    <location>
        <begin position="287"/>
        <end position="309"/>
    </location>
</feature>
<evidence type="ECO:0000313" key="9">
    <source>
        <dbReference type="EMBL" id="SVA14800.1"/>
    </source>
</evidence>
<evidence type="ECO:0000256" key="3">
    <source>
        <dbReference type="ARBA" id="ARBA00022475"/>
    </source>
</evidence>
<feature type="transmembrane region" description="Helical" evidence="7">
    <location>
        <begin position="242"/>
        <end position="267"/>
    </location>
</feature>
<dbReference type="AlphaFoldDB" id="A0A381TFD8"/>
<dbReference type="Pfam" id="PF12911">
    <property type="entry name" value="OppC_N"/>
    <property type="match status" value="1"/>
</dbReference>
<evidence type="ECO:0000259" key="8">
    <source>
        <dbReference type="PROSITE" id="PS50928"/>
    </source>
</evidence>
<feature type="transmembrane region" description="Helical" evidence="7">
    <location>
        <begin position="125"/>
        <end position="149"/>
    </location>
</feature>
<name>A0A381TFD8_9ZZZZ</name>
<dbReference type="CDD" id="cd06261">
    <property type="entry name" value="TM_PBP2"/>
    <property type="match status" value="1"/>
</dbReference>
<dbReference type="InterPro" id="IPR000515">
    <property type="entry name" value="MetI-like"/>
</dbReference>
<dbReference type="SUPFAM" id="SSF161098">
    <property type="entry name" value="MetI-like"/>
    <property type="match status" value="1"/>
</dbReference>
<feature type="domain" description="ABC transmembrane type-1" evidence="8">
    <location>
        <begin position="121"/>
        <end position="310"/>
    </location>
</feature>
<keyword evidence="5 7" id="KW-1133">Transmembrane helix</keyword>
<dbReference type="PROSITE" id="PS50928">
    <property type="entry name" value="ABC_TM1"/>
    <property type="match status" value="1"/>
</dbReference>
<organism evidence="9">
    <name type="scientific">marine metagenome</name>
    <dbReference type="NCBI Taxonomy" id="408172"/>
    <lineage>
        <taxon>unclassified sequences</taxon>
        <taxon>metagenomes</taxon>
        <taxon>ecological metagenomes</taxon>
    </lineage>
</organism>
<dbReference type="GO" id="GO:0005886">
    <property type="term" value="C:plasma membrane"/>
    <property type="evidence" value="ECO:0007669"/>
    <property type="project" value="UniProtKB-SubCell"/>
</dbReference>
<accession>A0A381TFD8</accession>